<dbReference type="PROSITE" id="PS50096">
    <property type="entry name" value="IQ"/>
    <property type="match status" value="1"/>
</dbReference>
<keyword evidence="5" id="KW-1185">Reference proteome</keyword>
<proteinExistence type="inferred from homology"/>
<accession>A0ABQ9AVI2</accession>
<feature type="compositionally biased region" description="Basic residues" evidence="3">
    <location>
        <begin position="32"/>
        <end position="42"/>
    </location>
</feature>
<dbReference type="Proteomes" id="UP001141253">
    <property type="component" value="Chromosome 13"/>
</dbReference>
<evidence type="ECO:0000256" key="1">
    <source>
        <dbReference type="ARBA" id="ARBA00022860"/>
    </source>
</evidence>
<evidence type="ECO:0000256" key="3">
    <source>
        <dbReference type="SAM" id="MobiDB-lite"/>
    </source>
</evidence>
<reference evidence="4" key="1">
    <citation type="submission" date="2022-10" db="EMBL/GenBank/DDBJ databases">
        <authorList>
            <person name="Hyden B.L."/>
            <person name="Feng K."/>
            <person name="Yates T."/>
            <person name="Jawdy S."/>
            <person name="Smart L.B."/>
            <person name="Muchero W."/>
        </authorList>
    </citation>
    <scope>NUCLEOTIDE SEQUENCE</scope>
    <source>
        <tissue evidence="4">Shoot tip</tissue>
    </source>
</reference>
<feature type="region of interest" description="Disordered" evidence="3">
    <location>
        <begin position="214"/>
        <end position="242"/>
    </location>
</feature>
<gene>
    <name evidence="4" type="ORF">OIU77_004777</name>
</gene>
<feature type="region of interest" description="Disordered" evidence="3">
    <location>
        <begin position="313"/>
        <end position="336"/>
    </location>
</feature>
<feature type="region of interest" description="Disordered" evidence="3">
    <location>
        <begin position="18"/>
        <end position="52"/>
    </location>
</feature>
<dbReference type="PANTHER" id="PTHR32295">
    <property type="entry name" value="IQ-DOMAIN 5-RELATED"/>
    <property type="match status" value="1"/>
</dbReference>
<organism evidence="4 5">
    <name type="scientific">Salix suchowensis</name>
    <dbReference type="NCBI Taxonomy" id="1278906"/>
    <lineage>
        <taxon>Eukaryota</taxon>
        <taxon>Viridiplantae</taxon>
        <taxon>Streptophyta</taxon>
        <taxon>Embryophyta</taxon>
        <taxon>Tracheophyta</taxon>
        <taxon>Spermatophyta</taxon>
        <taxon>Magnoliopsida</taxon>
        <taxon>eudicotyledons</taxon>
        <taxon>Gunneridae</taxon>
        <taxon>Pentapetalae</taxon>
        <taxon>rosids</taxon>
        <taxon>fabids</taxon>
        <taxon>Malpighiales</taxon>
        <taxon>Salicaceae</taxon>
        <taxon>Saliceae</taxon>
        <taxon>Salix</taxon>
    </lineage>
</organism>
<evidence type="ECO:0000256" key="2">
    <source>
        <dbReference type="ARBA" id="ARBA00024341"/>
    </source>
</evidence>
<dbReference type="SMART" id="SM00015">
    <property type="entry name" value="IQ"/>
    <property type="match status" value="1"/>
</dbReference>
<name>A0ABQ9AVI2_9ROSI</name>
<comment type="similarity">
    <text evidence="2">Belongs to the IQD family.</text>
</comment>
<feature type="compositionally biased region" description="Low complexity" evidence="3">
    <location>
        <begin position="99"/>
        <end position="123"/>
    </location>
</feature>
<keyword evidence="1" id="KW-0112">Calmodulin-binding</keyword>
<reference evidence="4" key="2">
    <citation type="journal article" date="2023" name="Int. J. Mol. Sci.">
        <title>De Novo Assembly and Annotation of 11 Diverse Shrub Willow (Salix) Genomes Reveals Novel Gene Organization in Sex-Linked Regions.</title>
        <authorList>
            <person name="Hyden B."/>
            <person name="Feng K."/>
            <person name="Yates T.B."/>
            <person name="Jawdy S."/>
            <person name="Cereghino C."/>
            <person name="Smart L.B."/>
            <person name="Muchero W."/>
        </authorList>
    </citation>
    <scope>NUCLEOTIDE SEQUENCE</scope>
    <source>
        <tissue evidence="4">Shoot tip</tissue>
    </source>
</reference>
<dbReference type="Pfam" id="PF00612">
    <property type="entry name" value="IQ"/>
    <property type="match status" value="1"/>
</dbReference>
<dbReference type="InterPro" id="IPR000048">
    <property type="entry name" value="IQ_motif_EF-hand-BS"/>
</dbReference>
<dbReference type="PANTHER" id="PTHR32295:SF113">
    <property type="entry name" value="PROTEIN IQ-DOMAIN 14"/>
    <property type="match status" value="1"/>
</dbReference>
<dbReference type="Gene3D" id="1.20.5.190">
    <property type="match status" value="1"/>
</dbReference>
<sequence>MGKKGNWFSAIKRVFLPNSKDKLANESDKRSTKEKKKSRGKPRHGETTSFIPLFREPSSIEKILDEAEREHKLIFRPPTPPEQPTTPPFVPPRVASLRVASQRVSSPRAASPRVASPRAASPRNAQRHKEIYYRPEPTLRNHHASATKIQAAYRGYAARRSFRALKGLVRLQGVIRGQNVKRQTMNAMKYMQLLVRVQSQIQSRRIQMLENQARRQAQNKNDKEVDSTLGKWGQLPEEGDDWDDSILTKEEIDARLQRKMEAVAKRERAMAYSYSHQLWKASPKSAQSALLDIRSNGFPWWWNWLERQLPSTNPSRKPGLEEFSTHTAKATFRDKT</sequence>
<comment type="caution">
    <text evidence="4">The sequence shown here is derived from an EMBL/GenBank/DDBJ whole genome shotgun (WGS) entry which is preliminary data.</text>
</comment>
<evidence type="ECO:0000313" key="4">
    <source>
        <dbReference type="EMBL" id="KAJ6360822.1"/>
    </source>
</evidence>
<dbReference type="CDD" id="cd23767">
    <property type="entry name" value="IQCD"/>
    <property type="match status" value="1"/>
</dbReference>
<feature type="region of interest" description="Disordered" evidence="3">
    <location>
        <begin position="99"/>
        <end position="128"/>
    </location>
</feature>
<evidence type="ECO:0000313" key="5">
    <source>
        <dbReference type="Proteomes" id="UP001141253"/>
    </source>
</evidence>
<protein>
    <submittedName>
        <fullName evidence="4">Uncharacterized protein</fullName>
    </submittedName>
</protein>
<dbReference type="EMBL" id="JAPFFI010000015">
    <property type="protein sequence ID" value="KAJ6360822.1"/>
    <property type="molecule type" value="Genomic_DNA"/>
</dbReference>
<feature type="compositionally biased region" description="Basic and acidic residues" evidence="3">
    <location>
        <begin position="19"/>
        <end position="31"/>
    </location>
</feature>